<dbReference type="Proteomes" id="UP000092444">
    <property type="component" value="Unassembled WGS sequence"/>
</dbReference>
<feature type="compositionally biased region" description="Basic and acidic residues" evidence="1">
    <location>
        <begin position="259"/>
        <end position="278"/>
    </location>
</feature>
<feature type="region of interest" description="Disordered" evidence="1">
    <location>
        <begin position="1134"/>
        <end position="1153"/>
    </location>
</feature>
<proteinExistence type="predicted"/>
<name>A0A1B0FFJ5_GLOMM</name>
<feature type="region of interest" description="Disordered" evidence="1">
    <location>
        <begin position="259"/>
        <end position="292"/>
    </location>
</feature>
<feature type="region of interest" description="Disordered" evidence="1">
    <location>
        <begin position="932"/>
        <end position="963"/>
    </location>
</feature>
<feature type="region of interest" description="Disordered" evidence="1">
    <location>
        <begin position="88"/>
        <end position="227"/>
    </location>
</feature>
<feature type="compositionally biased region" description="Basic and acidic residues" evidence="1">
    <location>
        <begin position="88"/>
        <end position="166"/>
    </location>
</feature>
<feature type="compositionally biased region" description="Polar residues" evidence="1">
    <location>
        <begin position="1089"/>
        <end position="1118"/>
    </location>
</feature>
<evidence type="ECO:0000256" key="1">
    <source>
        <dbReference type="SAM" id="MobiDB-lite"/>
    </source>
</evidence>
<feature type="region of interest" description="Disordered" evidence="1">
    <location>
        <begin position="308"/>
        <end position="348"/>
    </location>
</feature>
<feature type="region of interest" description="Disordered" evidence="1">
    <location>
        <begin position="1089"/>
        <end position="1120"/>
    </location>
</feature>
<feature type="compositionally biased region" description="Basic and acidic residues" evidence="1">
    <location>
        <begin position="204"/>
        <end position="227"/>
    </location>
</feature>
<evidence type="ECO:0000313" key="2">
    <source>
        <dbReference type="EnsemblMetazoa" id="GMOY002423-PA"/>
    </source>
</evidence>
<dbReference type="EnsemblMetazoa" id="GMOY002423-RA">
    <property type="protein sequence ID" value="GMOY002423-PA"/>
    <property type="gene ID" value="GMOY002423"/>
</dbReference>
<feature type="compositionally biased region" description="Polar residues" evidence="1">
    <location>
        <begin position="1163"/>
        <end position="1189"/>
    </location>
</feature>
<feature type="compositionally biased region" description="Polar residues" evidence="1">
    <location>
        <begin position="948"/>
        <end position="963"/>
    </location>
</feature>
<keyword evidence="3" id="KW-1185">Reference proteome</keyword>
<dbReference type="STRING" id="37546.A0A1B0FFJ5"/>
<accession>A0A1B0FFJ5</accession>
<sequence length="1780" mass="195948">MDDLNLSAEANKPFEATISASFGDVHAKNINPEMFNTREMEVPSGRLSKRRAHIKITPRRSGGEFSKEDISTFDWKKSHFYGKAWHLQQKESEHGTPVEKSVEFNESLDKKRENLDVSDVLEKEKEEETKSAEAKEEKEKALVNIQKAEREEQFHLKESTENKEPITDEITSVDELETDTGNNNNIDDEIDKEDSVLGSPIAKDLPHDLRKDDLHDHGDECELEKNEDKTYISAEKSLENFVSDVLQNGTKINNEILKVRKNELGENSSDKKSNEPKTESCSGVTDSQADTLKPSVNTWIEKVNALNKQLEGFPKEESEGVKKITEPEDVNRSADVGSEQRSKQEKIEKKLKDVEEASLKTQKKRKSIESEDKEEIKMKSFIKDLQVSKNQETVTKNFPKMWQEIEVSLAKKRKLNEEHILAVANAIDGSECVAAAETIVYTYGGSSNDDNISNIPAHISKHAQEIRIDAKIEGEGHRNVHYTNQDAANTRSLSHFPDHDIKHLQEISKNLITPEDHAPATNTHCFDQSTNENEAISPFPHHHDTKPILESNRDSITLPEREAPVRTQNLTECENISNFRTHNVENAQEVNKDLLMLADHTAIHESSSPQSIEDENNKLFSIKNITEPSTNEVQNEDEKMLREVSNDVRNNESSEQAATSLIVFTPEVDDTIVKETDISDMQQTLNSPLPRSDNEFLNQEIRATELLQAVVPNKPHISDKSLCSPLSSEMVIISPPGREEVVQSEIMPTTVRAENEPIVEPGFLVIKTPQSMENNNEDADNNTQLDAEFLIEFDSIVNSQEHQREQVVEEIISTEEALNNIIEEVHDNNLQQNDCDFIEAHNSNALMNISHPMQEEIVQEVIISKSKDIQYNIQSQQITATGSRVVMEPRRKAVCKDNLTNNESVGCKTYALDVEAVIPAIKTVRRTNERKLTLPGADISDKVRPNRDSSQPPNTTAYPTTTKRVPYKSPLTAVKRKMSIEDNITSFIIERPKPMTSSSNAPGPPPLKRLDYNATNQVKTNNNPTATIIASSELIQTATPTTLTAVTEDSTQNSRSENAKVIHQQIIQGPPLVAASPSSGVIQQKQKLPINPSTNSSQRLTKSTCAGNSKNKQIGTDSRGNKYLIIKTPATDPAVHPHIFTQTPPISAMNNLSTNSLKTTSTAQQQHALNKPKSTNFASGRKQQGSIITLPSALTLPQRDKYECPPTGADGGTGATKATRQKLINQRRKSTQPKPPLTSSNAASEKHREAMAALSRRLSINSEAPPLAKIPRTSTMIPSQQVVSNVNSVGGGSSIPNTFVGNQMSVIAQQQLLQLQQQQQQLLKPSPLANTAGGGSIIASRSNVNETPPACNQNEESLDQTSKILAVPTQPIPGYNETFLLCTLVDNTYKPIDNVPLYLDHDLNQLVPVPLELLKEEPRLIVNHPIPSDPPPQQTSMQRTEVLDSNELSTQTLSNLHSATGNIIEETPASSSVGESMIVLPQQLIEETIVETNNIATDQMTIFEPNEESNTELVPNNALILNIEGQQFVLDAAIFAHLLANPDANTQLITDEGTELMLTREVLAALQMQHETQTAVEMSAVAQQQQMTVDASSNDILAVALAGSELYGSDVLEIDTSQDLQLIGSDGCIVFQPTNSTLSQSHLTPQVSETNALLDHQPIMSTLESPSSVKSGKSKTSQLTAGGLTSLLSTSLSANHTRPNLEDSLAAIGVTTQSSTVPSSLDLPITVTNPNIAPKVNLSAAHTDMMQFALPRSVSAAATAAAVAAAALAGETRLFSDFNS</sequence>
<feature type="compositionally biased region" description="Polar residues" evidence="1">
    <location>
        <begin position="279"/>
        <end position="292"/>
    </location>
</feature>
<feature type="compositionally biased region" description="Basic and acidic residues" evidence="1">
    <location>
        <begin position="313"/>
        <end position="348"/>
    </location>
</feature>
<dbReference type="VEuPathDB" id="VectorBase:GMOY002423"/>
<organism evidence="2 3">
    <name type="scientific">Glossina morsitans morsitans</name>
    <name type="common">Savannah tsetse fly</name>
    <dbReference type="NCBI Taxonomy" id="37546"/>
    <lineage>
        <taxon>Eukaryota</taxon>
        <taxon>Metazoa</taxon>
        <taxon>Ecdysozoa</taxon>
        <taxon>Arthropoda</taxon>
        <taxon>Hexapoda</taxon>
        <taxon>Insecta</taxon>
        <taxon>Pterygota</taxon>
        <taxon>Neoptera</taxon>
        <taxon>Endopterygota</taxon>
        <taxon>Diptera</taxon>
        <taxon>Brachycera</taxon>
        <taxon>Muscomorpha</taxon>
        <taxon>Hippoboscoidea</taxon>
        <taxon>Glossinidae</taxon>
        <taxon>Glossina</taxon>
    </lineage>
</organism>
<feature type="compositionally biased region" description="Polar residues" evidence="1">
    <location>
        <begin position="1140"/>
        <end position="1149"/>
    </location>
</feature>
<dbReference type="EMBL" id="CCAG010004678">
    <property type="status" value="NOT_ANNOTATED_CDS"/>
    <property type="molecule type" value="Genomic_DNA"/>
</dbReference>
<evidence type="ECO:0000313" key="3">
    <source>
        <dbReference type="Proteomes" id="UP000092444"/>
    </source>
</evidence>
<protein>
    <submittedName>
        <fullName evidence="2">Uncharacterized protein</fullName>
    </submittedName>
</protein>
<feature type="region of interest" description="Disordered" evidence="1">
    <location>
        <begin position="1159"/>
        <end position="1246"/>
    </location>
</feature>
<reference evidence="2" key="1">
    <citation type="submission" date="2020-05" db="UniProtKB">
        <authorList>
            <consortium name="EnsemblMetazoa"/>
        </authorList>
    </citation>
    <scope>IDENTIFICATION</scope>
    <source>
        <strain evidence="2">Yale</strain>
    </source>
</reference>